<dbReference type="GeneID" id="16213037"/>
<dbReference type="Proteomes" id="UP000202963">
    <property type="component" value="Segment"/>
</dbReference>
<organism evidence="1 2">
    <name type="scientific">Streptomyces phage Sujidade</name>
    <dbReference type="NCBI Taxonomy" id="1327759"/>
    <lineage>
        <taxon>Viruses</taxon>
        <taxon>Duplodnaviria</taxon>
        <taxon>Heunggongvirae</taxon>
        <taxon>Uroviricota</taxon>
        <taxon>Caudoviricetes</taxon>
        <taxon>Arquatrovirinae</taxon>
        <taxon>Likavirus</taxon>
        <taxon>Likavirus sujidade</taxon>
    </lineage>
</organism>
<name>R4TMV4_9CAUD</name>
<dbReference type="EMBL" id="KC700557">
    <property type="protein sequence ID" value="AGM12102.1"/>
    <property type="molecule type" value="Genomic_DNA"/>
</dbReference>
<dbReference type="RefSeq" id="YP_008051406.1">
    <property type="nucleotide sequence ID" value="NC_021304.1"/>
</dbReference>
<accession>R4TMV4</accession>
<protein>
    <submittedName>
        <fullName evidence="1">Uncharacterized protein</fullName>
    </submittedName>
</protein>
<keyword evidence="2" id="KW-1185">Reference proteome</keyword>
<proteinExistence type="predicted"/>
<evidence type="ECO:0000313" key="2">
    <source>
        <dbReference type="Proteomes" id="UP000202963"/>
    </source>
</evidence>
<dbReference type="KEGG" id="vg:16213037"/>
<evidence type="ECO:0000313" key="1">
    <source>
        <dbReference type="EMBL" id="AGM12102.1"/>
    </source>
</evidence>
<gene>
    <name evidence="1" type="primary">4</name>
    <name evidence="1" type="ORF">SUJIDADE_4</name>
</gene>
<sequence length="91" mass="9896">MALFKTMLPRTTAGSYAAFYSNTGGANVEVVIVPRSATYHTHGLHIARQLTPPGNEVMSIEPGNTHPVTVKVAPGESLYYWGDLFYIAVNE</sequence>
<reference evidence="1 2" key="1">
    <citation type="journal article" date="2013" name="J. Bacteriol.">
        <title>Evolutionary Relationships among Actinophages and a Putative Adaptation for Growth in Streptomyces spp.</title>
        <authorList>
            <person name="Smith M.C."/>
            <person name="Hendrix R.W."/>
            <person name="Dedrick R."/>
            <person name="Mitchell K."/>
            <person name="Ko C.C."/>
            <person name="Russell D."/>
            <person name="Bell E."/>
            <person name="Gregory M."/>
            <person name="Bibb M.J."/>
            <person name="Pethick F."/>
            <person name="Jacobs-Sera D."/>
            <person name="Herron P."/>
            <person name="Buttner M.J."/>
            <person name="Hatfull G.F."/>
        </authorList>
    </citation>
    <scope>NUCLEOTIDE SEQUENCE [LARGE SCALE GENOMIC DNA]</scope>
</reference>